<gene>
    <name evidence="1" type="ORF">CO172_02335</name>
</gene>
<dbReference type="AlphaFoldDB" id="A0A2M7XHB3"/>
<evidence type="ECO:0000313" key="1">
    <source>
        <dbReference type="EMBL" id="PJA47263.1"/>
    </source>
</evidence>
<accession>A0A2M7XHB3</accession>
<dbReference type="Proteomes" id="UP000229749">
    <property type="component" value="Unassembled WGS sequence"/>
</dbReference>
<comment type="caution">
    <text evidence="1">The sequence shown here is derived from an EMBL/GenBank/DDBJ whole genome shotgun (WGS) entry which is preliminary data.</text>
</comment>
<dbReference type="EMBL" id="PFWS01000035">
    <property type="protein sequence ID" value="PJA47263.1"/>
    <property type="molecule type" value="Genomic_DNA"/>
</dbReference>
<evidence type="ECO:0000313" key="2">
    <source>
        <dbReference type="Proteomes" id="UP000229749"/>
    </source>
</evidence>
<reference evidence="2" key="1">
    <citation type="submission" date="2017-09" db="EMBL/GenBank/DDBJ databases">
        <title>Depth-based differentiation of microbial function through sediment-hosted aquifers and enrichment of novel symbionts in the deep terrestrial subsurface.</title>
        <authorList>
            <person name="Probst A.J."/>
            <person name="Ladd B."/>
            <person name="Jarett J.K."/>
            <person name="Geller-Mcgrath D.E."/>
            <person name="Sieber C.M.K."/>
            <person name="Emerson J.B."/>
            <person name="Anantharaman K."/>
            <person name="Thomas B.C."/>
            <person name="Malmstrom R."/>
            <person name="Stieglmeier M."/>
            <person name="Klingl A."/>
            <person name="Woyke T."/>
            <person name="Ryan C.M."/>
            <person name="Banfield J.F."/>
        </authorList>
    </citation>
    <scope>NUCLEOTIDE SEQUENCE [LARGE SCALE GENOMIC DNA]</scope>
</reference>
<sequence length="128" mass="13538">MTGLRAGQLHTLATTATHVCWRGSEAIALKEDAMKAPSVFCVTVLCVLGIATSASAQEKPDEPTVMDFDNDVLVASLNDALDGYELNEMASAVVVGAATPTDQGEFAKTLAIQAWAAQSERTNRARQL</sequence>
<name>A0A2M7XHB3_9BACT</name>
<organism evidence="1 2">
    <name type="scientific">Candidatus Uhrbacteria bacterium CG_4_9_14_3_um_filter_36_7</name>
    <dbReference type="NCBI Taxonomy" id="1975033"/>
    <lineage>
        <taxon>Bacteria</taxon>
        <taxon>Candidatus Uhriibacteriota</taxon>
    </lineage>
</organism>
<feature type="non-terminal residue" evidence="1">
    <location>
        <position position="128"/>
    </location>
</feature>
<protein>
    <submittedName>
        <fullName evidence="1">Uncharacterized protein</fullName>
    </submittedName>
</protein>
<proteinExistence type="predicted"/>